<dbReference type="GO" id="GO:0005829">
    <property type="term" value="C:cytosol"/>
    <property type="evidence" value="ECO:0007669"/>
    <property type="project" value="TreeGrafter"/>
</dbReference>
<dbReference type="Pfam" id="PF21352">
    <property type="entry name" value="Zn_ribbon_Thio2"/>
    <property type="match status" value="1"/>
</dbReference>
<keyword evidence="2" id="KW-0813">Transport</keyword>
<sequence length="151" mass="16564">MPDNSPVKITCPACSAINRIPAERLGDRPLCGKCRGALLRGEPLQATDGDFNRLVQNTDLPLVVDFWAPWCGPCQQFAPVFAQVAAEMPTRAVFIKLDTEANPATANKYQIRSIPTLMVLYRGHEITHLAGALPRSQLQQWLTQQLAGLGL</sequence>
<keyword evidence="5" id="KW-1015">Disulfide bond</keyword>
<dbReference type="Proteomes" id="UP000199305">
    <property type="component" value="Unassembled WGS sequence"/>
</dbReference>
<dbReference type="OrthoDB" id="9790390at2"/>
<keyword evidence="10" id="KW-1185">Reference proteome</keyword>
<dbReference type="InterPro" id="IPR017937">
    <property type="entry name" value="Thioredoxin_CS"/>
</dbReference>
<dbReference type="Gene3D" id="2.30.30.380">
    <property type="entry name" value="Zn-finger domain of Sec23/24"/>
    <property type="match status" value="1"/>
</dbReference>
<keyword evidence="4" id="KW-0249">Electron transport</keyword>
<reference evidence="10" key="1">
    <citation type="submission" date="2016-10" db="EMBL/GenBank/DDBJ databases">
        <authorList>
            <person name="Varghese N."/>
            <person name="Submissions S."/>
        </authorList>
    </citation>
    <scope>NUCLEOTIDE SEQUENCE [LARGE SCALE GENOMIC DNA]</scope>
    <source>
        <strain evidence="10">CGMCC 1.10658</strain>
    </source>
</reference>
<dbReference type="FunFam" id="3.40.30.10:FF:000001">
    <property type="entry name" value="Thioredoxin"/>
    <property type="match status" value="1"/>
</dbReference>
<dbReference type="InterPro" id="IPR036249">
    <property type="entry name" value="Thioredoxin-like_sf"/>
</dbReference>
<dbReference type="GO" id="GO:0015035">
    <property type="term" value="F:protein-disulfide reductase activity"/>
    <property type="evidence" value="ECO:0007669"/>
    <property type="project" value="UniProtKB-UniRule"/>
</dbReference>
<dbReference type="CDD" id="cd02947">
    <property type="entry name" value="TRX_family"/>
    <property type="match status" value="1"/>
</dbReference>
<evidence type="ECO:0000256" key="1">
    <source>
        <dbReference type="ARBA" id="ARBA00008987"/>
    </source>
</evidence>
<dbReference type="AlphaFoldDB" id="A0A1G8ZHW3"/>
<evidence type="ECO:0000256" key="4">
    <source>
        <dbReference type="ARBA" id="ARBA00022982"/>
    </source>
</evidence>
<dbReference type="EMBL" id="FNFH01000003">
    <property type="protein sequence ID" value="SDK14637.1"/>
    <property type="molecule type" value="Genomic_DNA"/>
</dbReference>
<dbReference type="PANTHER" id="PTHR45663:SF40">
    <property type="entry name" value="THIOREDOXIN 2"/>
    <property type="match status" value="1"/>
</dbReference>
<dbReference type="Gene3D" id="3.40.30.10">
    <property type="entry name" value="Glutaredoxin"/>
    <property type="match status" value="1"/>
</dbReference>
<gene>
    <name evidence="9" type="ORF">SAMN05216212_1634</name>
</gene>
<dbReference type="PROSITE" id="PS00194">
    <property type="entry name" value="THIOREDOXIN_1"/>
    <property type="match status" value="1"/>
</dbReference>
<proteinExistence type="inferred from homology"/>
<dbReference type="Pfam" id="PF00085">
    <property type="entry name" value="Thioredoxin"/>
    <property type="match status" value="1"/>
</dbReference>
<accession>A0A1G8ZHW3</accession>
<keyword evidence="6" id="KW-0676">Redox-active center</keyword>
<comment type="similarity">
    <text evidence="1">Belongs to the thioredoxin family.</text>
</comment>
<evidence type="ECO:0000259" key="8">
    <source>
        <dbReference type="PROSITE" id="PS51352"/>
    </source>
</evidence>
<dbReference type="PANTHER" id="PTHR45663">
    <property type="entry name" value="GEO12009P1"/>
    <property type="match status" value="1"/>
</dbReference>
<organism evidence="9 10">
    <name type="scientific">Microbulbifer yueqingensis</name>
    <dbReference type="NCBI Taxonomy" id="658219"/>
    <lineage>
        <taxon>Bacteria</taxon>
        <taxon>Pseudomonadati</taxon>
        <taxon>Pseudomonadota</taxon>
        <taxon>Gammaproteobacteria</taxon>
        <taxon>Cellvibrionales</taxon>
        <taxon>Microbulbiferaceae</taxon>
        <taxon>Microbulbifer</taxon>
    </lineage>
</organism>
<dbReference type="SUPFAM" id="SSF52833">
    <property type="entry name" value="Thioredoxin-like"/>
    <property type="match status" value="1"/>
</dbReference>
<evidence type="ECO:0000256" key="5">
    <source>
        <dbReference type="ARBA" id="ARBA00023157"/>
    </source>
</evidence>
<dbReference type="RefSeq" id="WP_091511682.1">
    <property type="nucleotide sequence ID" value="NZ_FNFH01000003.1"/>
</dbReference>
<dbReference type="PRINTS" id="PR00421">
    <property type="entry name" value="THIOREDOXIN"/>
</dbReference>
<dbReference type="GO" id="GO:0046872">
    <property type="term" value="F:metal ion binding"/>
    <property type="evidence" value="ECO:0007669"/>
    <property type="project" value="UniProtKB-KW"/>
</dbReference>
<evidence type="ECO:0000256" key="2">
    <source>
        <dbReference type="ARBA" id="ARBA00022448"/>
    </source>
</evidence>
<evidence type="ECO:0000313" key="10">
    <source>
        <dbReference type="Proteomes" id="UP000199305"/>
    </source>
</evidence>
<dbReference type="InterPro" id="IPR013766">
    <property type="entry name" value="Thioredoxin_domain"/>
</dbReference>
<dbReference type="InterPro" id="IPR005746">
    <property type="entry name" value="Thioredoxin"/>
</dbReference>
<evidence type="ECO:0000313" key="9">
    <source>
        <dbReference type="EMBL" id="SDK14637.1"/>
    </source>
</evidence>
<evidence type="ECO:0000256" key="3">
    <source>
        <dbReference type="ARBA" id="ARBA00022723"/>
    </source>
</evidence>
<name>A0A1G8ZHW3_9GAMM</name>
<dbReference type="PROSITE" id="PS51352">
    <property type="entry name" value="THIOREDOXIN_2"/>
    <property type="match status" value="1"/>
</dbReference>
<feature type="domain" description="Thioredoxin" evidence="8">
    <location>
        <begin position="33"/>
        <end position="147"/>
    </location>
</feature>
<dbReference type="STRING" id="658219.SAMN05216212_1634"/>
<protein>
    <recommendedName>
        <fullName evidence="7">Thioredoxin</fullName>
    </recommendedName>
</protein>
<dbReference type="NCBIfam" id="NF008229">
    <property type="entry name" value="PRK10996.1"/>
    <property type="match status" value="1"/>
</dbReference>
<dbReference type="NCBIfam" id="TIGR01068">
    <property type="entry name" value="thioredoxin"/>
    <property type="match status" value="1"/>
</dbReference>
<keyword evidence="3" id="KW-0479">Metal-binding</keyword>
<dbReference type="InterPro" id="IPR049299">
    <property type="entry name" value="Thio2_N"/>
</dbReference>
<evidence type="ECO:0000256" key="6">
    <source>
        <dbReference type="ARBA" id="ARBA00023284"/>
    </source>
</evidence>
<evidence type="ECO:0000256" key="7">
    <source>
        <dbReference type="NCBIfam" id="TIGR01068"/>
    </source>
</evidence>